<evidence type="ECO:0000259" key="2">
    <source>
        <dbReference type="Pfam" id="PF13638"/>
    </source>
</evidence>
<accession>A0A5B0R272</accession>
<name>A0A5B0R272_PUCGR</name>
<protein>
    <recommendedName>
        <fullName evidence="2">PIN domain-containing protein</fullName>
    </recommendedName>
</protein>
<feature type="region of interest" description="Disordered" evidence="1">
    <location>
        <begin position="1"/>
        <end position="34"/>
    </location>
</feature>
<evidence type="ECO:0000313" key="3">
    <source>
        <dbReference type="EMBL" id="KAA1119469.1"/>
    </source>
</evidence>
<dbReference type="OrthoDB" id="69928at2759"/>
<feature type="region of interest" description="Disordered" evidence="1">
    <location>
        <begin position="173"/>
        <end position="193"/>
    </location>
</feature>
<feature type="compositionally biased region" description="Low complexity" evidence="1">
    <location>
        <begin position="75"/>
        <end position="85"/>
    </location>
</feature>
<dbReference type="Pfam" id="PF13638">
    <property type="entry name" value="PIN_4"/>
    <property type="match status" value="1"/>
</dbReference>
<feature type="compositionally biased region" description="Polar residues" evidence="1">
    <location>
        <begin position="395"/>
        <end position="408"/>
    </location>
</feature>
<dbReference type="EMBL" id="VSWC01000001">
    <property type="protein sequence ID" value="KAA1119469.1"/>
    <property type="molecule type" value="Genomic_DNA"/>
</dbReference>
<organism evidence="3 4">
    <name type="scientific">Puccinia graminis f. sp. tritici</name>
    <dbReference type="NCBI Taxonomy" id="56615"/>
    <lineage>
        <taxon>Eukaryota</taxon>
        <taxon>Fungi</taxon>
        <taxon>Dikarya</taxon>
        <taxon>Basidiomycota</taxon>
        <taxon>Pucciniomycotina</taxon>
        <taxon>Pucciniomycetes</taxon>
        <taxon>Pucciniales</taxon>
        <taxon>Pucciniaceae</taxon>
        <taxon>Puccinia</taxon>
    </lineage>
</organism>
<dbReference type="InterPro" id="IPR002716">
    <property type="entry name" value="PIN_dom"/>
</dbReference>
<feature type="compositionally biased region" description="Low complexity" evidence="1">
    <location>
        <begin position="423"/>
        <end position="440"/>
    </location>
</feature>
<comment type="caution">
    <text evidence="3">The sequence shown here is derived from an EMBL/GenBank/DDBJ whole genome shotgun (WGS) entry which is preliminary data.</text>
</comment>
<keyword evidence="4" id="KW-1185">Reference proteome</keyword>
<feature type="compositionally biased region" description="Polar residues" evidence="1">
    <location>
        <begin position="306"/>
        <end position="325"/>
    </location>
</feature>
<evidence type="ECO:0000313" key="4">
    <source>
        <dbReference type="Proteomes" id="UP000324748"/>
    </source>
</evidence>
<gene>
    <name evidence="3" type="ORF">PGT21_026535</name>
</gene>
<dbReference type="Gene3D" id="3.40.50.1010">
    <property type="entry name" value="5'-nuclease"/>
    <property type="match status" value="1"/>
</dbReference>
<feature type="domain" description="PIN" evidence="2">
    <location>
        <begin position="112"/>
        <end position="281"/>
    </location>
</feature>
<evidence type="ECO:0000256" key="1">
    <source>
        <dbReference type="SAM" id="MobiDB-lite"/>
    </source>
</evidence>
<dbReference type="AlphaFoldDB" id="A0A5B0R272"/>
<feature type="region of interest" description="Disordered" evidence="1">
    <location>
        <begin position="58"/>
        <end position="109"/>
    </location>
</feature>
<feature type="compositionally biased region" description="Polar residues" evidence="1">
    <location>
        <begin position="173"/>
        <end position="182"/>
    </location>
</feature>
<feature type="compositionally biased region" description="Low complexity" evidence="1">
    <location>
        <begin position="92"/>
        <end position="109"/>
    </location>
</feature>
<proteinExistence type="predicted"/>
<sequence>MANQQDGKPNDQPAPSSSRTKQQASILPITPDREKMSRALGAAFLQHKVQQLERNVDDLSFRRDLHQIPPRSHHPPANSNHSSRNQSKKKSSPQPDSTPSSSKPSSPAPIKVIDTSMLIHALPILKKWVREEKFKIVIPLDVVSELDFLKTSPPPIHGLVREATCWLDKQFQNSRKPSSTGDQPCFIPQRTGDESGWEELSRRFVAPPLEEASIPFIKAPSEDEEHERVRDGEDEEPQIDYRALISTDLPHQYRSLLQCALFYQLHAQPKQESELVIFFSDKQISSTPAAPQGNTQHNHHHYHQNWKPTSTHWKSENSLPQGSGNDQEEEERVDKTVDLSRWAERFEIKIQKVHPADLTQAKQWIRSYNDKLKQQQQQQQYHPHSHRLGSSSSSNPHATSNHTTPTRTIHSKKSLPGTPRQIPASAPKPSAPSSSSSAAAVDKRLFVW</sequence>
<reference evidence="3 4" key="1">
    <citation type="submission" date="2019-05" db="EMBL/GenBank/DDBJ databases">
        <title>Emergence of the Ug99 lineage of the wheat stem rust pathogen through somatic hybridization.</title>
        <authorList>
            <person name="Li F."/>
            <person name="Upadhyaya N.M."/>
            <person name="Sperschneider J."/>
            <person name="Matny O."/>
            <person name="Nguyen-Phuc H."/>
            <person name="Mago R."/>
            <person name="Raley C."/>
            <person name="Miller M.E."/>
            <person name="Silverstein K.A.T."/>
            <person name="Henningsen E."/>
            <person name="Hirsch C.D."/>
            <person name="Visser B."/>
            <person name="Pretorius Z.A."/>
            <person name="Steffenson B.J."/>
            <person name="Schwessinger B."/>
            <person name="Dodds P.N."/>
            <person name="Figueroa M."/>
        </authorList>
    </citation>
    <scope>NUCLEOTIDE SEQUENCE [LARGE SCALE GENOMIC DNA]</scope>
    <source>
        <strain evidence="3">21-0</strain>
    </source>
</reference>
<feature type="region of interest" description="Disordered" evidence="1">
    <location>
        <begin position="287"/>
        <end position="335"/>
    </location>
</feature>
<dbReference type="Proteomes" id="UP000324748">
    <property type="component" value="Unassembled WGS sequence"/>
</dbReference>
<feature type="compositionally biased region" description="Polar residues" evidence="1">
    <location>
        <begin position="1"/>
        <end position="25"/>
    </location>
</feature>
<feature type="region of interest" description="Disordered" evidence="1">
    <location>
        <begin position="371"/>
        <end position="448"/>
    </location>
</feature>